<dbReference type="PANTHER" id="PTHR12814">
    <property type="entry name" value="RNA-BINDING PROTEIN NOB1"/>
    <property type="match status" value="1"/>
</dbReference>
<evidence type="ECO:0000313" key="14">
    <source>
        <dbReference type="EMBL" id="CAF3619653.1"/>
    </source>
</evidence>
<dbReference type="FunFam" id="3.40.50.1010:FF:000020">
    <property type="entry name" value="20S-pre-rRNA D-site endonuclease NOB1"/>
    <property type="match status" value="1"/>
</dbReference>
<comment type="similarity">
    <text evidence="2 8">Belongs to the NOB1 family.</text>
</comment>
<dbReference type="Proteomes" id="UP000681722">
    <property type="component" value="Unassembled WGS sequence"/>
</dbReference>
<keyword evidence="15" id="KW-1185">Reference proteome</keyword>
<dbReference type="Gene3D" id="3.40.50.1010">
    <property type="entry name" value="5'-nuclease"/>
    <property type="match status" value="1"/>
</dbReference>
<evidence type="ECO:0000256" key="5">
    <source>
        <dbReference type="ARBA" id="ARBA00022801"/>
    </source>
</evidence>
<sequence>MAKRVTHLVVDSSAFIRQAPLHKLTDTAYTVEEVVKEIRDTKTRESLNVLLYDLKFKEPSMEALRFVTNYSKKTGDYGSLSAVDLRLLAVTYQLYQENVGVENLNLEPKQNGLVNSETTFGNKGIKLAGFVYPKKDILQTDQNEQHSNVTCDNSDLKSETEPKNNNTVEEQEEEEEEEEVEDDDAESFTTAVDDEHNISNLIAQVEIEQNDDDKDDGWITPSNIKVIRSKLVNNGETVDDNTMENLPVACITTDFSMQNVLIQLGIPVLSVDGLLIRTARSYVLKCHVCSGVTLAMTKRFCPECGNPTLQRASVTVDSDGKRHYHVNGRFRPKPRESLPLPRGGKHSNNPIRVEDQPRPQNRPTKKSLMKRNVLDDDYLADSSPFSKHDIYSRAALLGIKQNSRR</sequence>
<dbReference type="InterPro" id="IPR017117">
    <property type="entry name" value="Nob1_euk"/>
</dbReference>
<dbReference type="InterPro" id="IPR033411">
    <property type="entry name" value="Ribonuclease_PIN"/>
</dbReference>
<feature type="domain" description="Nin one binding (NOB1) Zn-ribbon-like" evidence="11">
    <location>
        <begin position="276"/>
        <end position="336"/>
    </location>
</feature>
<gene>
    <name evidence="13" type="ORF">GPM918_LOCUS5134</name>
    <name evidence="14" type="ORF">SRO942_LOCUS5134</name>
</gene>
<accession>A0A813UP36</accession>
<name>A0A813UP36_9BILA</name>
<evidence type="ECO:0000313" key="13">
    <source>
        <dbReference type="EMBL" id="CAF0832582.1"/>
    </source>
</evidence>
<dbReference type="InterPro" id="IPR039907">
    <property type="entry name" value="NOB1"/>
</dbReference>
<feature type="compositionally biased region" description="Polar residues" evidence="10">
    <location>
        <begin position="139"/>
        <end position="153"/>
    </location>
</feature>
<keyword evidence="7 8" id="KW-0539">Nucleus</keyword>
<dbReference type="CDD" id="cd09876">
    <property type="entry name" value="PIN_Nob1-like"/>
    <property type="match status" value="1"/>
</dbReference>
<evidence type="ECO:0000256" key="10">
    <source>
        <dbReference type="SAM" id="MobiDB-lite"/>
    </source>
</evidence>
<dbReference type="SUPFAM" id="SSF144206">
    <property type="entry name" value="NOB1 zinc finger-like"/>
    <property type="match status" value="1"/>
</dbReference>
<dbReference type="EMBL" id="CAJNOQ010000730">
    <property type="protein sequence ID" value="CAF0832582.1"/>
    <property type="molecule type" value="Genomic_DNA"/>
</dbReference>
<feature type="region of interest" description="Disordered" evidence="10">
    <location>
        <begin position="139"/>
        <end position="193"/>
    </location>
</feature>
<feature type="binding site" evidence="9">
    <location>
        <position position="289"/>
    </location>
    <ligand>
        <name>Zn(2+)</name>
        <dbReference type="ChEBI" id="CHEBI:29105"/>
    </ligand>
</feature>
<dbReference type="GO" id="GO:0046872">
    <property type="term" value="F:metal ion binding"/>
    <property type="evidence" value="ECO:0007669"/>
    <property type="project" value="UniProtKB-UniRule"/>
</dbReference>
<feature type="binding site" evidence="9">
    <location>
        <position position="301"/>
    </location>
    <ligand>
        <name>Zn(2+)</name>
        <dbReference type="ChEBI" id="CHEBI:29105"/>
    </ligand>
</feature>
<dbReference type="Gene3D" id="6.20.210.10">
    <property type="entry name" value="Nin one binding (NOB1), Zn-ribbon-like"/>
    <property type="match status" value="1"/>
</dbReference>
<dbReference type="GO" id="GO:0004521">
    <property type="term" value="F:RNA endonuclease activity"/>
    <property type="evidence" value="ECO:0007669"/>
    <property type="project" value="UniProtKB-UniRule"/>
</dbReference>
<protein>
    <recommendedName>
        <fullName evidence="8">RNA-binding protein NOB1</fullName>
    </recommendedName>
</protein>
<dbReference type="AlphaFoldDB" id="A0A813UP36"/>
<dbReference type="EMBL" id="CAJOBC010000730">
    <property type="protein sequence ID" value="CAF3619653.1"/>
    <property type="molecule type" value="Genomic_DNA"/>
</dbReference>
<feature type="compositionally biased region" description="Basic residues" evidence="10">
    <location>
        <begin position="323"/>
        <end position="332"/>
    </location>
</feature>
<feature type="domain" description="Ribonuclease PIN" evidence="12">
    <location>
        <begin position="8"/>
        <end position="94"/>
    </location>
</feature>
<reference evidence="13" key="1">
    <citation type="submission" date="2021-02" db="EMBL/GenBank/DDBJ databases">
        <authorList>
            <person name="Nowell W R."/>
        </authorList>
    </citation>
    <scope>NUCLEOTIDE SEQUENCE</scope>
</reference>
<keyword evidence="3" id="KW-0540">Nuclease</keyword>
<dbReference type="GO" id="GO:0030688">
    <property type="term" value="C:preribosome, small subunit precursor"/>
    <property type="evidence" value="ECO:0007669"/>
    <property type="project" value="TreeGrafter"/>
</dbReference>
<evidence type="ECO:0000313" key="15">
    <source>
        <dbReference type="Proteomes" id="UP000663829"/>
    </source>
</evidence>
<proteinExistence type="inferred from homology"/>
<comment type="subcellular location">
    <subcellularLocation>
        <location evidence="1 8">Nucleus</location>
    </subcellularLocation>
</comment>
<dbReference type="GO" id="GO:0005737">
    <property type="term" value="C:cytoplasm"/>
    <property type="evidence" value="ECO:0007669"/>
    <property type="project" value="UniProtKB-ARBA"/>
</dbReference>
<dbReference type="InterPro" id="IPR014881">
    <property type="entry name" value="NOB1_Zn-bd"/>
</dbReference>
<feature type="binding site" evidence="9">
    <location>
        <position position="286"/>
    </location>
    <ligand>
        <name>Zn(2+)</name>
        <dbReference type="ChEBI" id="CHEBI:29105"/>
    </ligand>
</feature>
<evidence type="ECO:0000256" key="6">
    <source>
        <dbReference type="ARBA" id="ARBA00022833"/>
    </source>
</evidence>
<evidence type="ECO:0000256" key="8">
    <source>
        <dbReference type="PIRNR" id="PIRNR037125"/>
    </source>
</evidence>
<dbReference type="InterPro" id="IPR036283">
    <property type="entry name" value="NOB1_Zf-like_sf"/>
</dbReference>
<dbReference type="GO" id="GO:0030490">
    <property type="term" value="P:maturation of SSU-rRNA"/>
    <property type="evidence" value="ECO:0007669"/>
    <property type="project" value="TreeGrafter"/>
</dbReference>
<dbReference type="GO" id="GO:0031981">
    <property type="term" value="C:nuclear lumen"/>
    <property type="evidence" value="ECO:0007669"/>
    <property type="project" value="UniProtKB-ARBA"/>
</dbReference>
<dbReference type="PIRSF" id="PIRSF037125">
    <property type="entry name" value="D-site_20S_pre-rRNA_nuclease"/>
    <property type="match status" value="1"/>
</dbReference>
<keyword evidence="5" id="KW-0378">Hydrolase</keyword>
<dbReference type="Pfam" id="PF17146">
    <property type="entry name" value="PIN_6"/>
    <property type="match status" value="1"/>
</dbReference>
<comment type="function">
    <text evidence="8">May play a role in mRNA degradation.</text>
</comment>
<evidence type="ECO:0000256" key="1">
    <source>
        <dbReference type="ARBA" id="ARBA00004123"/>
    </source>
</evidence>
<evidence type="ECO:0000256" key="3">
    <source>
        <dbReference type="ARBA" id="ARBA00022722"/>
    </source>
</evidence>
<keyword evidence="4 8" id="KW-0479">Metal-binding</keyword>
<dbReference type="OrthoDB" id="446759at2759"/>
<dbReference type="PANTHER" id="PTHR12814:SF2">
    <property type="entry name" value="RNA-BINDING PROTEIN NOB1"/>
    <property type="match status" value="1"/>
</dbReference>
<evidence type="ECO:0000256" key="2">
    <source>
        <dbReference type="ARBA" id="ARBA00005858"/>
    </source>
</evidence>
<feature type="compositionally biased region" description="Acidic residues" evidence="10">
    <location>
        <begin position="169"/>
        <end position="186"/>
    </location>
</feature>
<feature type="binding site" evidence="9">
    <location>
        <position position="304"/>
    </location>
    <ligand>
        <name>Zn(2+)</name>
        <dbReference type="ChEBI" id="CHEBI:29105"/>
    </ligand>
</feature>
<evidence type="ECO:0000256" key="7">
    <source>
        <dbReference type="ARBA" id="ARBA00023242"/>
    </source>
</evidence>
<evidence type="ECO:0000259" key="12">
    <source>
        <dbReference type="Pfam" id="PF17146"/>
    </source>
</evidence>
<comment type="caution">
    <text evidence="13">The sequence shown here is derived from an EMBL/GenBank/DDBJ whole genome shotgun (WGS) entry which is preliminary data.</text>
</comment>
<evidence type="ECO:0000259" key="11">
    <source>
        <dbReference type="Pfam" id="PF08772"/>
    </source>
</evidence>
<dbReference type="Pfam" id="PF08772">
    <property type="entry name" value="Zn_ribbon_NOB1"/>
    <property type="match status" value="1"/>
</dbReference>
<feature type="region of interest" description="Disordered" evidence="10">
    <location>
        <begin position="323"/>
        <end position="371"/>
    </location>
</feature>
<dbReference type="Proteomes" id="UP000663829">
    <property type="component" value="Unassembled WGS sequence"/>
</dbReference>
<dbReference type="GO" id="GO:0016787">
    <property type="term" value="F:hydrolase activity"/>
    <property type="evidence" value="ECO:0007669"/>
    <property type="project" value="UniProtKB-KW"/>
</dbReference>
<evidence type="ECO:0000256" key="4">
    <source>
        <dbReference type="ARBA" id="ARBA00022723"/>
    </source>
</evidence>
<evidence type="ECO:0000256" key="9">
    <source>
        <dbReference type="PIRSR" id="PIRSR037125-1"/>
    </source>
</evidence>
<keyword evidence="6 8" id="KW-0862">Zinc</keyword>
<organism evidence="13 15">
    <name type="scientific">Didymodactylos carnosus</name>
    <dbReference type="NCBI Taxonomy" id="1234261"/>
    <lineage>
        <taxon>Eukaryota</taxon>
        <taxon>Metazoa</taxon>
        <taxon>Spiralia</taxon>
        <taxon>Gnathifera</taxon>
        <taxon>Rotifera</taxon>
        <taxon>Eurotatoria</taxon>
        <taxon>Bdelloidea</taxon>
        <taxon>Philodinida</taxon>
        <taxon>Philodinidae</taxon>
        <taxon>Didymodactylos</taxon>
    </lineage>
</organism>